<dbReference type="Proteomes" id="UP000199424">
    <property type="component" value="Unassembled WGS sequence"/>
</dbReference>
<evidence type="ECO:0000256" key="4">
    <source>
        <dbReference type="SAM" id="Phobius"/>
    </source>
</evidence>
<organism evidence="5 6">
    <name type="scientific">Pseudidiomarina maritima</name>
    <dbReference type="NCBI Taxonomy" id="519453"/>
    <lineage>
        <taxon>Bacteria</taxon>
        <taxon>Pseudomonadati</taxon>
        <taxon>Pseudomonadota</taxon>
        <taxon>Gammaproteobacteria</taxon>
        <taxon>Alteromonadales</taxon>
        <taxon>Idiomarinaceae</taxon>
        <taxon>Pseudidiomarina</taxon>
    </lineage>
</organism>
<keyword evidence="4" id="KW-1133">Transmembrane helix</keyword>
<evidence type="ECO:0000313" key="5">
    <source>
        <dbReference type="EMBL" id="SFR46128.1"/>
    </source>
</evidence>
<evidence type="ECO:0000256" key="1">
    <source>
        <dbReference type="ARBA" id="ARBA00004196"/>
    </source>
</evidence>
<dbReference type="PANTHER" id="PTHR32347:SF14">
    <property type="entry name" value="EFFLUX SYSTEM COMPONENT YKNX-RELATED"/>
    <property type="match status" value="1"/>
</dbReference>
<dbReference type="InterPro" id="IPR050465">
    <property type="entry name" value="UPF0194_transport"/>
</dbReference>
<keyword evidence="4" id="KW-0812">Transmembrane</keyword>
<comment type="subcellular location">
    <subcellularLocation>
        <location evidence="1">Cell envelope</location>
    </subcellularLocation>
</comment>
<feature type="coiled-coil region" evidence="3">
    <location>
        <begin position="104"/>
        <end position="131"/>
    </location>
</feature>
<protein>
    <submittedName>
        <fullName evidence="5">HlyD family secretion protein</fullName>
    </submittedName>
</protein>
<dbReference type="Gene3D" id="2.40.50.100">
    <property type="match status" value="1"/>
</dbReference>
<dbReference type="PANTHER" id="PTHR32347">
    <property type="entry name" value="EFFLUX SYSTEM COMPONENT YKNX-RELATED"/>
    <property type="match status" value="1"/>
</dbReference>
<dbReference type="AlphaFoldDB" id="A0A1I6GVC0"/>
<keyword evidence="6" id="KW-1185">Reference proteome</keyword>
<gene>
    <name evidence="5" type="ORF">SAMN04488070_1261</name>
</gene>
<sequence length="420" mass="46256">MLEVPETESKVKKTVVIIGVISLVALLLWGVTASLDTLANDRAQSSIVVTTEQGDVIQTVGAYGRLQARHSSSLIAEVDGVIADIVRFPGTAVEPGDTVIILENPQLQRDLEQAQLSVLEAKANLELVEAALEEQRIVLLNELEMITTEISLSQKELDTKKFLSEQGLVTQLDFLRSETNLKKSKLSHSLLQRRITALEKTEVAERNMALYKLQEADKRLELVNQDLAHLQVTAKRNGLLSNLHDDIKIGNPVTRGQVLAQVTDPDNLYAELLMSANDSQLVSSGQEVLLNIRDETVHGSVLRIFPTAENNQVRLDVKLPQKLPPIARANLDVSAKIIVAQLESVIKVKKPTDGLKQGSLNQLFVRNNDKFIKRDVQFGLVGDSNVQVLSGLDVGDEVLLTTNPELIKQSEISVDDVQDE</sequence>
<keyword evidence="4" id="KW-0472">Membrane</keyword>
<proteinExistence type="predicted"/>
<dbReference type="Gene3D" id="1.10.287.470">
    <property type="entry name" value="Helix hairpin bin"/>
    <property type="match status" value="1"/>
</dbReference>
<evidence type="ECO:0000313" key="6">
    <source>
        <dbReference type="Proteomes" id="UP000199424"/>
    </source>
</evidence>
<dbReference type="SUPFAM" id="SSF111369">
    <property type="entry name" value="HlyD-like secretion proteins"/>
    <property type="match status" value="1"/>
</dbReference>
<dbReference type="RefSeq" id="WP_092856419.1">
    <property type="nucleotide sequence ID" value="NZ_FOYU01000001.1"/>
</dbReference>
<accession>A0A1I6GVC0</accession>
<keyword evidence="2 3" id="KW-0175">Coiled coil</keyword>
<dbReference type="Gene3D" id="2.40.30.170">
    <property type="match status" value="1"/>
</dbReference>
<dbReference type="Gene3D" id="2.40.420.20">
    <property type="match status" value="1"/>
</dbReference>
<reference evidence="6" key="1">
    <citation type="submission" date="2016-10" db="EMBL/GenBank/DDBJ databases">
        <authorList>
            <person name="Varghese N."/>
            <person name="Submissions S."/>
        </authorList>
    </citation>
    <scope>NUCLEOTIDE SEQUENCE [LARGE SCALE GENOMIC DNA]</scope>
    <source>
        <strain evidence="6">CGMCC 1.7285</strain>
    </source>
</reference>
<dbReference type="EMBL" id="FOYU01000001">
    <property type="protein sequence ID" value="SFR46128.1"/>
    <property type="molecule type" value="Genomic_DNA"/>
</dbReference>
<dbReference type="GO" id="GO:0030313">
    <property type="term" value="C:cell envelope"/>
    <property type="evidence" value="ECO:0007669"/>
    <property type="project" value="UniProtKB-SubCell"/>
</dbReference>
<feature type="transmembrane region" description="Helical" evidence="4">
    <location>
        <begin position="15"/>
        <end position="35"/>
    </location>
</feature>
<evidence type="ECO:0000256" key="3">
    <source>
        <dbReference type="SAM" id="Coils"/>
    </source>
</evidence>
<name>A0A1I6GVC0_9GAMM</name>
<evidence type="ECO:0000256" key="2">
    <source>
        <dbReference type="ARBA" id="ARBA00023054"/>
    </source>
</evidence>